<keyword evidence="2" id="KW-0812">Transmembrane</keyword>
<evidence type="ECO:0000256" key="2">
    <source>
        <dbReference type="SAM" id="Phobius"/>
    </source>
</evidence>
<sequence length="266" mass="29653">SVSTKLSFPNTFFLLPFPFLEFFPNSSYVVDIVILTYLIFYLFPSNLIFLFPFVRTLMHLSNSSSMGGVVVLQPQDLFNERLPRSNLINSPNFGSINSRRNPNSNSNPNPTFIYNHKPTTISERSSNRSRKRSPLTKSGTTTMTAVAVNQKPRNALVMEQVQILKRGEALDQTVKKAARTPIKGEKCLQTKDLDDFVLASTDRLVPEPGTVPKQINVPGFYAGSAFIESPPPSSLPVPAFFKKRSVLAEKNDATSDLRRILGLDLV</sequence>
<name>A0ABC8U5A7_9AQUA</name>
<evidence type="ECO:0000256" key="1">
    <source>
        <dbReference type="SAM" id="MobiDB-lite"/>
    </source>
</evidence>
<keyword evidence="2" id="KW-0472">Membrane</keyword>
<feature type="compositionally biased region" description="Low complexity" evidence="1">
    <location>
        <begin position="97"/>
        <end position="110"/>
    </location>
</feature>
<dbReference type="GO" id="GO:0016071">
    <property type="term" value="P:mRNA metabolic process"/>
    <property type="evidence" value="ECO:0007669"/>
    <property type="project" value="UniProtKB-ARBA"/>
</dbReference>
<gene>
    <name evidence="3" type="ORF">ILEXP_LOCUS44713</name>
</gene>
<evidence type="ECO:0000313" key="4">
    <source>
        <dbReference type="Proteomes" id="UP001642360"/>
    </source>
</evidence>
<protein>
    <submittedName>
        <fullName evidence="3">Uncharacterized protein</fullName>
    </submittedName>
</protein>
<feature type="transmembrane region" description="Helical" evidence="2">
    <location>
        <begin position="28"/>
        <end position="54"/>
    </location>
</feature>
<keyword evidence="2" id="KW-1133">Transmembrane helix</keyword>
<dbReference type="PANTHER" id="PTHR33670">
    <property type="entry name" value="SPLICING FACTOR, PROLINE- AND GLUTAMINE-RICH-LIKE"/>
    <property type="match status" value="1"/>
</dbReference>
<feature type="region of interest" description="Disordered" evidence="1">
    <location>
        <begin position="89"/>
        <end position="141"/>
    </location>
</feature>
<dbReference type="InterPro" id="IPR028322">
    <property type="entry name" value="PNRC-like_rgn"/>
</dbReference>
<feature type="non-terminal residue" evidence="3">
    <location>
        <position position="1"/>
    </location>
</feature>
<accession>A0ABC8U5A7</accession>
<comment type="caution">
    <text evidence="3">The sequence shown here is derived from an EMBL/GenBank/DDBJ whole genome shotgun (WGS) entry which is preliminary data.</text>
</comment>
<dbReference type="Pfam" id="PF15365">
    <property type="entry name" value="PNRC"/>
    <property type="match status" value="1"/>
</dbReference>
<dbReference type="Proteomes" id="UP001642360">
    <property type="component" value="Unassembled WGS sequence"/>
</dbReference>
<dbReference type="PANTHER" id="PTHR33670:SF17">
    <property type="entry name" value="ANTHER-SPECIFIC PROLINE-RICH PROTEIN APG"/>
    <property type="match status" value="1"/>
</dbReference>
<proteinExistence type="predicted"/>
<reference evidence="3 4" key="1">
    <citation type="submission" date="2024-02" db="EMBL/GenBank/DDBJ databases">
        <authorList>
            <person name="Vignale AGUSTIN F."/>
            <person name="Sosa J E."/>
            <person name="Modenutti C."/>
        </authorList>
    </citation>
    <scope>NUCLEOTIDE SEQUENCE [LARGE SCALE GENOMIC DNA]</scope>
</reference>
<keyword evidence="4" id="KW-1185">Reference proteome</keyword>
<evidence type="ECO:0000313" key="3">
    <source>
        <dbReference type="EMBL" id="CAK9174927.1"/>
    </source>
</evidence>
<dbReference type="AlphaFoldDB" id="A0ABC8U5A7"/>
<organism evidence="3 4">
    <name type="scientific">Ilex paraguariensis</name>
    <name type="common">yerba mate</name>
    <dbReference type="NCBI Taxonomy" id="185542"/>
    <lineage>
        <taxon>Eukaryota</taxon>
        <taxon>Viridiplantae</taxon>
        <taxon>Streptophyta</taxon>
        <taxon>Embryophyta</taxon>
        <taxon>Tracheophyta</taxon>
        <taxon>Spermatophyta</taxon>
        <taxon>Magnoliopsida</taxon>
        <taxon>eudicotyledons</taxon>
        <taxon>Gunneridae</taxon>
        <taxon>Pentapetalae</taxon>
        <taxon>asterids</taxon>
        <taxon>campanulids</taxon>
        <taxon>Aquifoliales</taxon>
        <taxon>Aquifoliaceae</taxon>
        <taxon>Ilex</taxon>
    </lineage>
</organism>
<dbReference type="EMBL" id="CAUOFW020006502">
    <property type="protein sequence ID" value="CAK9174927.1"/>
    <property type="molecule type" value="Genomic_DNA"/>
</dbReference>